<accession>A0A3P3Y674</accession>
<reference evidence="2 3" key="1">
    <citation type="submission" date="2018-03" db="EMBL/GenBank/DDBJ databases">
        <authorList>
            <person name="Fogelqvist J."/>
        </authorList>
    </citation>
    <scope>NUCLEOTIDE SEQUENCE [LARGE SCALE GENOMIC DNA]</scope>
</reference>
<name>A0A3P3Y674_PLABS</name>
<organism evidence="2 3">
    <name type="scientific">Plasmodiophora brassicae</name>
    <name type="common">Clubroot disease agent</name>
    <dbReference type="NCBI Taxonomy" id="37360"/>
    <lineage>
        <taxon>Eukaryota</taxon>
        <taxon>Sar</taxon>
        <taxon>Rhizaria</taxon>
        <taxon>Endomyxa</taxon>
        <taxon>Phytomyxea</taxon>
        <taxon>Plasmodiophorida</taxon>
        <taxon>Plasmodiophoridae</taxon>
        <taxon>Plasmodiophora</taxon>
    </lineage>
</organism>
<proteinExistence type="predicted"/>
<protein>
    <recommendedName>
        <fullName evidence="1">NAA35-like N-terminal domain-containing protein</fullName>
    </recommendedName>
</protein>
<evidence type="ECO:0000313" key="3">
    <source>
        <dbReference type="Proteomes" id="UP000290189"/>
    </source>
</evidence>
<dbReference type="InterPro" id="IPR007244">
    <property type="entry name" value="Naa35_N"/>
</dbReference>
<dbReference type="AlphaFoldDB" id="A0A3P3Y674"/>
<dbReference type="Proteomes" id="UP000290189">
    <property type="component" value="Unassembled WGS sequence"/>
</dbReference>
<keyword evidence="2" id="KW-0496">Mitochondrion</keyword>
<dbReference type="PANTHER" id="PTHR21373">
    <property type="entry name" value="GLUCOSE REPRESSIBLE PROTEIN MAK10"/>
    <property type="match status" value="1"/>
</dbReference>
<evidence type="ECO:0000259" key="1">
    <source>
        <dbReference type="Pfam" id="PF04112"/>
    </source>
</evidence>
<dbReference type="InterPro" id="IPR057983">
    <property type="entry name" value="NAA35-like_N"/>
</dbReference>
<evidence type="ECO:0000313" key="2">
    <source>
        <dbReference type="EMBL" id="SPQ95614.1"/>
    </source>
</evidence>
<dbReference type="PANTHER" id="PTHR21373:SF0">
    <property type="entry name" value="N-ALPHA-ACETYLTRANSFERASE 35, NATC AUXILIARY SUBUNIT"/>
    <property type="match status" value="1"/>
</dbReference>
<gene>
    <name evidence="2" type="ORF">PLBR_LOCUS2829</name>
</gene>
<geneLocation type="mitochondrion" evidence="2"/>
<dbReference type="EMBL" id="OVEO01000004">
    <property type="protein sequence ID" value="SPQ95614.1"/>
    <property type="molecule type" value="Genomic_DNA"/>
</dbReference>
<feature type="domain" description="NAA35-like N-terminal" evidence="1">
    <location>
        <begin position="33"/>
        <end position="179"/>
    </location>
</feature>
<dbReference type="Pfam" id="PF04112">
    <property type="entry name" value="Mak10"/>
    <property type="match status" value="1"/>
</dbReference>
<dbReference type="GO" id="GO:0031417">
    <property type="term" value="C:NatC complex"/>
    <property type="evidence" value="ECO:0007669"/>
    <property type="project" value="InterPro"/>
</dbReference>
<sequence>MQVGDDNEPEWLPRSTVDLTDDFRKATQSLDVGEMIHGPRFSLFDSMSAIELFDEKMDPRLKYRPVEGPDPNIGFEWTSAEHAIACIDRMLQCEVLVHNGASLIHSLFLCRWLHSPSLLLQSSMESPWTRCVIAYSIAVLRCVARALDAIYLADAVYEEDAILDRFGFDLGDKVSSGYIIGLLDTALAVPAPNELRARLLHRRSFLIAMEYLSDQSPTSALASLELASEFFQQTVDAAAELDRDRDLSRLLTWFDPAVPAQFIASCPPRPVTFPSLSDCIGTHSEITSQLQSLSAFASSSNSLGDLVEFYSTLHGSRQVGTVARSCAFLLLRGIGPLHVLAQRNGMSSSFANCSAAAIADWLRCLSLTRSRAHRYTSKLLTTWHILQEQLILIVARHLELNLELDLLMSTERPGAFFVLSTVLSELSERSDFVQGCFDMASGLYLAFNVFNRFRPSSLSMASPYTQAKTVFEKRYEAVFRALPDLLSWNALCDRNAELDKMDIGEVAAQSADRFRSARARFSSASAASKLASQNARARALAEIAIGNAVAVLSAERQCDKHAGHASLSVSFERDHTYPVVALSSSKPMPSS</sequence>